<comment type="subcellular location">
    <subcellularLocation>
        <location evidence="2">Cell membrane</location>
    </subcellularLocation>
</comment>
<dbReference type="InterPro" id="IPR035965">
    <property type="entry name" value="PAS-like_dom_sf"/>
</dbReference>
<protein>
    <recommendedName>
        <fullName evidence="3">histidine kinase</fullName>
        <ecNumber evidence="3">2.7.13.3</ecNumber>
    </recommendedName>
</protein>
<keyword evidence="16" id="KW-1185">Reference proteome</keyword>
<evidence type="ECO:0000256" key="11">
    <source>
        <dbReference type="ARBA" id="ARBA00023136"/>
    </source>
</evidence>
<evidence type="ECO:0000256" key="3">
    <source>
        <dbReference type="ARBA" id="ARBA00012438"/>
    </source>
</evidence>
<evidence type="ECO:0000313" key="15">
    <source>
        <dbReference type="EMBL" id="MBB5018665.1"/>
    </source>
</evidence>
<dbReference type="PRINTS" id="PR00344">
    <property type="entry name" value="BCTRLSENSOR"/>
</dbReference>
<dbReference type="GO" id="GO:0005886">
    <property type="term" value="C:plasma membrane"/>
    <property type="evidence" value="ECO:0007669"/>
    <property type="project" value="UniProtKB-SubCell"/>
</dbReference>
<dbReference type="Gene3D" id="1.10.287.130">
    <property type="match status" value="1"/>
</dbReference>
<dbReference type="PANTHER" id="PTHR43047:SF72">
    <property type="entry name" value="OSMOSENSING HISTIDINE PROTEIN KINASE SLN1"/>
    <property type="match status" value="1"/>
</dbReference>
<evidence type="ECO:0000256" key="6">
    <source>
        <dbReference type="ARBA" id="ARBA00022679"/>
    </source>
</evidence>
<dbReference type="Pfam" id="PF13426">
    <property type="entry name" value="PAS_9"/>
    <property type="match status" value="1"/>
</dbReference>
<evidence type="ECO:0000256" key="7">
    <source>
        <dbReference type="ARBA" id="ARBA00022741"/>
    </source>
</evidence>
<keyword evidence="5 12" id="KW-0597">Phosphoprotein</keyword>
<dbReference type="Pfam" id="PF02518">
    <property type="entry name" value="HATPase_c"/>
    <property type="match status" value="1"/>
</dbReference>
<keyword evidence="10" id="KW-0902">Two-component regulatory system</keyword>
<dbReference type="Proteomes" id="UP000575898">
    <property type="component" value="Unassembled WGS sequence"/>
</dbReference>
<dbReference type="NCBIfam" id="TIGR00229">
    <property type="entry name" value="sensory_box"/>
    <property type="match status" value="1"/>
</dbReference>
<evidence type="ECO:0000259" key="13">
    <source>
        <dbReference type="PROSITE" id="PS50109"/>
    </source>
</evidence>
<dbReference type="InterPro" id="IPR003661">
    <property type="entry name" value="HisK_dim/P_dom"/>
</dbReference>
<dbReference type="Gene3D" id="3.30.450.20">
    <property type="entry name" value="PAS domain"/>
    <property type="match status" value="2"/>
</dbReference>
<keyword evidence="8" id="KW-0418">Kinase</keyword>
<gene>
    <name evidence="15" type="ORF">HNQ59_001956</name>
</gene>
<keyword evidence="4" id="KW-1003">Cell membrane</keyword>
<keyword evidence="6" id="KW-0808">Transferase</keyword>
<reference evidence="15 16" key="1">
    <citation type="submission" date="2020-08" db="EMBL/GenBank/DDBJ databases">
        <title>Genomic Encyclopedia of Type Strains, Phase IV (KMG-IV): sequencing the most valuable type-strain genomes for metagenomic binning, comparative biology and taxonomic classification.</title>
        <authorList>
            <person name="Goeker M."/>
        </authorList>
    </citation>
    <scope>NUCLEOTIDE SEQUENCE [LARGE SCALE GENOMIC DNA]</scope>
    <source>
        <strain evidence="15 16">DSM 27165</strain>
    </source>
</reference>
<dbReference type="FunFam" id="3.30.565.10:FF:000023">
    <property type="entry name" value="PAS domain-containing sensor histidine kinase"/>
    <property type="match status" value="1"/>
</dbReference>
<dbReference type="InterPro" id="IPR001789">
    <property type="entry name" value="Sig_transdc_resp-reg_receiver"/>
</dbReference>
<dbReference type="SMART" id="SM00448">
    <property type="entry name" value="REC"/>
    <property type="match status" value="1"/>
</dbReference>
<dbReference type="AlphaFoldDB" id="A0A840MMG5"/>
<evidence type="ECO:0000256" key="10">
    <source>
        <dbReference type="ARBA" id="ARBA00023012"/>
    </source>
</evidence>
<evidence type="ECO:0000256" key="8">
    <source>
        <dbReference type="ARBA" id="ARBA00022777"/>
    </source>
</evidence>
<dbReference type="InterPro" id="IPR000014">
    <property type="entry name" value="PAS"/>
</dbReference>
<feature type="domain" description="Response regulatory" evidence="14">
    <location>
        <begin position="507"/>
        <end position="625"/>
    </location>
</feature>
<dbReference type="SMART" id="SM00091">
    <property type="entry name" value="PAS"/>
    <property type="match status" value="2"/>
</dbReference>
<accession>A0A840MMG5</accession>
<name>A0A840MMG5_9PROT</name>
<feature type="domain" description="Histidine kinase" evidence="13">
    <location>
        <begin position="272"/>
        <end position="485"/>
    </location>
</feature>
<organism evidence="15 16">
    <name type="scientific">Chitinivorax tropicus</name>
    <dbReference type="NCBI Taxonomy" id="714531"/>
    <lineage>
        <taxon>Bacteria</taxon>
        <taxon>Pseudomonadati</taxon>
        <taxon>Pseudomonadota</taxon>
        <taxon>Betaproteobacteria</taxon>
        <taxon>Chitinivorax</taxon>
    </lineage>
</organism>
<evidence type="ECO:0000256" key="4">
    <source>
        <dbReference type="ARBA" id="ARBA00022475"/>
    </source>
</evidence>
<evidence type="ECO:0000256" key="5">
    <source>
        <dbReference type="ARBA" id="ARBA00022553"/>
    </source>
</evidence>
<dbReference type="GO" id="GO:0000155">
    <property type="term" value="F:phosphorelay sensor kinase activity"/>
    <property type="evidence" value="ECO:0007669"/>
    <property type="project" value="InterPro"/>
</dbReference>
<dbReference type="Pfam" id="PF12860">
    <property type="entry name" value="PAS_7"/>
    <property type="match status" value="1"/>
</dbReference>
<keyword evidence="9" id="KW-0067">ATP-binding</keyword>
<dbReference type="InterPro" id="IPR003594">
    <property type="entry name" value="HATPase_dom"/>
</dbReference>
<dbReference type="CDD" id="cd00082">
    <property type="entry name" value="HisKA"/>
    <property type="match status" value="1"/>
</dbReference>
<feature type="modified residue" description="4-aspartylphosphate" evidence="12">
    <location>
        <position position="558"/>
    </location>
</feature>
<dbReference type="EMBL" id="JACHHY010000010">
    <property type="protein sequence ID" value="MBB5018665.1"/>
    <property type="molecule type" value="Genomic_DNA"/>
</dbReference>
<dbReference type="SMART" id="SM00387">
    <property type="entry name" value="HATPase_c"/>
    <property type="match status" value="1"/>
</dbReference>
<dbReference type="InterPro" id="IPR004358">
    <property type="entry name" value="Sig_transdc_His_kin-like_C"/>
</dbReference>
<dbReference type="Pfam" id="PF00512">
    <property type="entry name" value="HisKA"/>
    <property type="match status" value="1"/>
</dbReference>
<comment type="catalytic activity">
    <reaction evidence="1">
        <text>ATP + protein L-histidine = ADP + protein N-phospho-L-histidine.</text>
        <dbReference type="EC" id="2.7.13.3"/>
    </reaction>
</comment>
<dbReference type="EC" id="2.7.13.3" evidence="3"/>
<keyword evidence="7" id="KW-0547">Nucleotide-binding</keyword>
<dbReference type="RefSeq" id="WP_184038282.1">
    <property type="nucleotide sequence ID" value="NZ_JACHHY010000010.1"/>
</dbReference>
<sequence length="630" mass="69570">MNTSIRSIQHALFDIASDLLLAVDTNSLQVVAANQTALQSLSYSLDDITQLSITDIEASLQDVFYWDAVSTGIVQSIHHVEGQYRRADGQLIDVEKSIVPMPGHPRLLLICARDTSARQQTAQALEHYTSMLQATLEATADGILVTDTTGRIVNINHRFARMWQLGDDLLARQDDSEILDAMTEQVSQPDEYLARLVEITEDLHNESDDLIEFKDGRVFERHSMPQSIREHVVGRVFSFADITHRIQTEAALRVARDEAEQANRVKAEFLSQISHELRTPLNAIIGFSQMLADDLPATQRDTVQHITKAGWHLLELINEILDFAKLEAGKLSVTLESVDIQALINDCLMLIQPIAQRHRVTVHLEPSPAQLVRADPTRLKQMILNLLSNGCKYNRPHGKVTVQVTGNEKQTRIFIKDNGIGISETDLTKLFQAFTRVGKEQHKVEGTGIGLAFTQRLAQLMGGDVGVSSAEGVGSTFWIDLPTATQPTTPHLDNPPQAKSADHAHHTVLCVEDDRSSMLLLKSILQKHRPNLHLLTASSGLQALQQATAHTPDLLISDMNLPDMKGSEILAKLRTIPNLTTLPALALSADAQAGDISAGLAAGFNRYLTKPINFNSLVSEIDELLNKPNQ</sequence>
<keyword evidence="11" id="KW-0472">Membrane</keyword>
<evidence type="ECO:0000259" key="14">
    <source>
        <dbReference type="PROSITE" id="PS50110"/>
    </source>
</evidence>
<dbReference type="Gene3D" id="3.30.565.10">
    <property type="entry name" value="Histidine kinase-like ATPase, C-terminal domain"/>
    <property type="match status" value="1"/>
</dbReference>
<dbReference type="GO" id="GO:0005524">
    <property type="term" value="F:ATP binding"/>
    <property type="evidence" value="ECO:0007669"/>
    <property type="project" value="UniProtKB-KW"/>
</dbReference>
<dbReference type="InterPro" id="IPR005467">
    <property type="entry name" value="His_kinase_dom"/>
</dbReference>
<evidence type="ECO:0000256" key="1">
    <source>
        <dbReference type="ARBA" id="ARBA00000085"/>
    </source>
</evidence>
<dbReference type="SMART" id="SM00388">
    <property type="entry name" value="HisKA"/>
    <property type="match status" value="1"/>
</dbReference>
<evidence type="ECO:0000256" key="12">
    <source>
        <dbReference type="PROSITE-ProRule" id="PRU00169"/>
    </source>
</evidence>
<dbReference type="InterPro" id="IPR011006">
    <property type="entry name" value="CheY-like_superfamily"/>
</dbReference>
<dbReference type="PROSITE" id="PS50110">
    <property type="entry name" value="RESPONSE_REGULATORY"/>
    <property type="match status" value="1"/>
</dbReference>
<dbReference type="SUPFAM" id="SSF55874">
    <property type="entry name" value="ATPase domain of HSP90 chaperone/DNA topoisomerase II/histidine kinase"/>
    <property type="match status" value="1"/>
</dbReference>
<evidence type="ECO:0000313" key="16">
    <source>
        <dbReference type="Proteomes" id="UP000575898"/>
    </source>
</evidence>
<dbReference type="InterPro" id="IPR036890">
    <property type="entry name" value="HATPase_C_sf"/>
</dbReference>
<dbReference type="PROSITE" id="PS50109">
    <property type="entry name" value="HIS_KIN"/>
    <property type="match status" value="1"/>
</dbReference>
<dbReference type="InterPro" id="IPR036097">
    <property type="entry name" value="HisK_dim/P_sf"/>
</dbReference>
<dbReference type="SUPFAM" id="SSF55785">
    <property type="entry name" value="PYP-like sensor domain (PAS domain)"/>
    <property type="match status" value="2"/>
</dbReference>
<dbReference type="SUPFAM" id="SSF47384">
    <property type="entry name" value="Homodimeric domain of signal transducing histidine kinase"/>
    <property type="match status" value="1"/>
</dbReference>
<dbReference type="SUPFAM" id="SSF52172">
    <property type="entry name" value="CheY-like"/>
    <property type="match status" value="1"/>
</dbReference>
<proteinExistence type="predicted"/>
<comment type="caution">
    <text evidence="15">The sequence shown here is derived from an EMBL/GenBank/DDBJ whole genome shotgun (WGS) entry which is preliminary data.</text>
</comment>
<dbReference type="Gene3D" id="3.40.50.2300">
    <property type="match status" value="1"/>
</dbReference>
<dbReference type="PANTHER" id="PTHR43047">
    <property type="entry name" value="TWO-COMPONENT HISTIDINE PROTEIN KINASE"/>
    <property type="match status" value="1"/>
</dbReference>
<dbReference type="GO" id="GO:0009927">
    <property type="term" value="F:histidine phosphotransfer kinase activity"/>
    <property type="evidence" value="ECO:0007669"/>
    <property type="project" value="TreeGrafter"/>
</dbReference>
<dbReference type="Pfam" id="PF00072">
    <property type="entry name" value="Response_reg"/>
    <property type="match status" value="1"/>
</dbReference>
<evidence type="ECO:0000256" key="2">
    <source>
        <dbReference type="ARBA" id="ARBA00004236"/>
    </source>
</evidence>
<evidence type="ECO:0000256" key="9">
    <source>
        <dbReference type="ARBA" id="ARBA00022840"/>
    </source>
</evidence>